<feature type="chain" id="PRO_5012850708" description="DUF2066 domain-containing protein" evidence="2">
    <location>
        <begin position="25"/>
        <end position="494"/>
    </location>
</feature>
<dbReference type="RefSeq" id="WP_094303302.1">
    <property type="nucleotide sequence ID" value="NZ_NOWT01000008.1"/>
</dbReference>
<geneLocation type="plasmid" evidence="3">
    <name>unnamed</name>
</geneLocation>
<accession>A0A235HFQ5</accession>
<keyword evidence="2" id="KW-0732">Signal</keyword>
<proteinExistence type="predicted"/>
<feature type="region of interest" description="Disordered" evidence="1">
    <location>
        <begin position="422"/>
        <end position="494"/>
    </location>
</feature>
<dbReference type="EMBL" id="NOWT01000008">
    <property type="protein sequence ID" value="OYD84264.1"/>
    <property type="molecule type" value="Genomic_DNA"/>
</dbReference>
<name>A0A235HFQ5_AZOBR</name>
<evidence type="ECO:0000313" key="3">
    <source>
        <dbReference type="EMBL" id="OYD84264.1"/>
    </source>
</evidence>
<evidence type="ECO:0000256" key="1">
    <source>
        <dbReference type="SAM" id="MobiDB-lite"/>
    </source>
</evidence>
<feature type="compositionally biased region" description="Low complexity" evidence="1">
    <location>
        <begin position="467"/>
        <end position="476"/>
    </location>
</feature>
<reference evidence="3 4" key="1">
    <citation type="submission" date="2017-07" db="EMBL/GenBank/DDBJ databases">
        <title>Whole genome sequence of Azospirillum brasilense 2A1, a potential biofertilizer strain.</title>
        <authorList>
            <person name="Fontana C.A."/>
            <person name="Toffoli L.M."/>
            <person name="Salazar S.M."/>
            <person name="Puglisi E."/>
            <person name="Pedraza R."/>
            <person name="Bassi D."/>
            <person name="Cocconcelli P.S."/>
        </authorList>
    </citation>
    <scope>NUCLEOTIDE SEQUENCE [LARGE SCALE GENOMIC DNA]</scope>
    <source>
        <strain evidence="3 4">2A1</strain>
        <plasmid evidence="3">unnamed</plasmid>
    </source>
</reference>
<keyword evidence="3" id="KW-0614">Plasmid</keyword>
<comment type="caution">
    <text evidence="3">The sequence shown here is derived from an EMBL/GenBank/DDBJ whole genome shotgun (WGS) entry which is preliminary data.</text>
</comment>
<evidence type="ECO:0008006" key="5">
    <source>
        <dbReference type="Google" id="ProtNLM"/>
    </source>
</evidence>
<dbReference type="InterPro" id="IPR018642">
    <property type="entry name" value="DUF2066"/>
</dbReference>
<gene>
    <name evidence="3" type="ORF">CHT98_11270</name>
</gene>
<dbReference type="Pfam" id="PF09839">
    <property type="entry name" value="DUF2066"/>
    <property type="match status" value="1"/>
</dbReference>
<dbReference type="AlphaFoldDB" id="A0A235HFQ5"/>
<feature type="signal peptide" evidence="2">
    <location>
        <begin position="1"/>
        <end position="24"/>
    </location>
</feature>
<feature type="compositionally biased region" description="Low complexity" evidence="1">
    <location>
        <begin position="423"/>
        <end position="455"/>
    </location>
</feature>
<dbReference type="Proteomes" id="UP000215367">
    <property type="component" value="Unassembled WGS sequence"/>
</dbReference>
<evidence type="ECO:0000313" key="4">
    <source>
        <dbReference type="Proteomes" id="UP000215367"/>
    </source>
</evidence>
<organism evidence="3 4">
    <name type="scientific">Azospirillum brasilense</name>
    <dbReference type="NCBI Taxonomy" id="192"/>
    <lineage>
        <taxon>Bacteria</taxon>
        <taxon>Pseudomonadati</taxon>
        <taxon>Pseudomonadota</taxon>
        <taxon>Alphaproteobacteria</taxon>
        <taxon>Rhodospirillales</taxon>
        <taxon>Azospirillaceae</taxon>
        <taxon>Azospirillum</taxon>
    </lineage>
</organism>
<protein>
    <recommendedName>
        <fullName evidence="5">DUF2066 domain-containing protein</fullName>
    </recommendedName>
</protein>
<sequence length="494" mass="51065">MLHRRHAPLFAGFAAITVALAVQAGPVEAQVTGAAPPAVAAPAAVPAATPGAAPAVPAADPFTVSGVKVDVSAANANAARDQAIRDAQVKAWAELYKRLVPTASSVPRVSDIELARLVQGFEIDDEKVSATRYVGSITVRFRPNPVRETLAGGGQQYVEPPARPYVILPVTVVDGRPVLWEDRTDWREAWEGRQTGASLVPLVVPDGELADISAIGVNEALSGDPEALARIAQRYNAGGVVVAKTDLPAGGLDLGRPLAVEVTHYTPDGARDTQTVNVKADMADRAGDFLTRATTFVSAAIDESYRRDNTVASGPEQATLVRVPLGSLNDWVETRKRLGMVNAVTRTDVLSISRYEALVALTHRGDVERLRQALARRDLGLARTGAVAAPMPAPVPGQPIQGQPLPPVAPTPEWQLQVLAKGAGASPAQPAAVSPASVPATTPSTFSPATGSPATGAPSAYPSVTSAPVGAPQAAPGAPPRILGTLPATGTARP</sequence>
<evidence type="ECO:0000256" key="2">
    <source>
        <dbReference type="SAM" id="SignalP"/>
    </source>
</evidence>